<dbReference type="GO" id="GO:0016730">
    <property type="term" value="F:oxidoreductase activity, acting on iron-sulfur proteins as donors"/>
    <property type="evidence" value="ECO:0007669"/>
    <property type="project" value="InterPro"/>
</dbReference>
<comment type="pathway">
    <text evidence="10">Porphyrin-containing compound metabolism; bacteriochlorophyll biosynthesis (light-independent).</text>
</comment>
<comment type="function">
    <text evidence="10">Component of the dark-operative protochlorophyllide reductase (DPOR) that uses Mg-ATP and reduced ferredoxin to reduce ring D of protochlorophyllide (Pchlide) to form chlorophyllide a (Chlide). This reaction is light-independent. The NB-protein (BchN-BchB) is the catalytic component of the complex.</text>
</comment>
<keyword evidence="9 10" id="KW-0149">Chlorophyll biosynthesis</keyword>
<dbReference type="GO" id="GO:0051539">
    <property type="term" value="F:4 iron, 4 sulfur cluster binding"/>
    <property type="evidence" value="ECO:0007669"/>
    <property type="project" value="UniProtKB-UniRule"/>
</dbReference>
<keyword evidence="3 10" id="KW-0479">Metal-binding</keyword>
<dbReference type="GO" id="GO:0019685">
    <property type="term" value="P:photosynthesis, dark reaction"/>
    <property type="evidence" value="ECO:0007669"/>
    <property type="project" value="InterPro"/>
</dbReference>
<accession>A0A5M8I8X3</accession>
<organism evidence="12 13">
    <name type="scientific">Chlorobium phaeovibrioides</name>
    <dbReference type="NCBI Taxonomy" id="1094"/>
    <lineage>
        <taxon>Bacteria</taxon>
        <taxon>Pseudomonadati</taxon>
        <taxon>Chlorobiota</taxon>
        <taxon>Chlorobiia</taxon>
        <taxon>Chlorobiales</taxon>
        <taxon>Chlorobiaceae</taxon>
        <taxon>Chlorobium/Pelodictyon group</taxon>
        <taxon>Chlorobium</taxon>
    </lineage>
</organism>
<protein>
    <recommendedName>
        <fullName evidence="10">Light-independent protochlorophyllide reductase subunit N</fullName>
        <shortName evidence="10">DPOR subunit N</shortName>
        <shortName evidence="10">LI-POR subunit N</shortName>
        <ecNumber evidence="10">1.3.7.7</ecNumber>
    </recommendedName>
</protein>
<reference evidence="12 13" key="1">
    <citation type="submission" date="2019-07" db="EMBL/GenBank/DDBJ databases">
        <title>Draft genome Sequence of Chlorobium phaeovibrioides sp. strain PhvTcv-s14, from the Phylum Chlorobi.</title>
        <authorList>
            <person name="Babenko V."/>
            <person name="Boldyreva D."/>
            <person name="Kanygina A."/>
            <person name="Selezneva O."/>
            <person name="Akopiyan T."/>
            <person name="Lunina O."/>
        </authorList>
    </citation>
    <scope>NUCLEOTIDE SEQUENCE [LARGE SCALE GENOMIC DNA]</scope>
    <source>
        <strain evidence="12 13">GrTcv12</strain>
    </source>
</reference>
<proteinExistence type="inferred from homology"/>
<feature type="domain" description="Nitrogenase/oxidoreductase component 1" evidence="11">
    <location>
        <begin position="21"/>
        <end position="396"/>
    </location>
</feature>
<dbReference type="AlphaFoldDB" id="A0A5M8I8X3"/>
<evidence type="ECO:0000256" key="7">
    <source>
        <dbReference type="ARBA" id="ARBA00023004"/>
    </source>
</evidence>
<name>A0A5M8I8X3_CHLPH</name>
<evidence type="ECO:0000256" key="8">
    <source>
        <dbReference type="ARBA" id="ARBA00023014"/>
    </source>
</evidence>
<keyword evidence="8 10" id="KW-0411">Iron-sulfur</keyword>
<dbReference type="EMBL" id="VMRG01000001">
    <property type="protein sequence ID" value="KAA6231928.1"/>
    <property type="molecule type" value="Genomic_DNA"/>
</dbReference>
<comment type="subunit">
    <text evidence="10">Protochlorophyllide reductase is composed of three subunits; BchL, BchN and BchB. Forms a heterotetramer of two BchB and two BchN subunits.</text>
</comment>
<dbReference type="NCBIfam" id="NF002768">
    <property type="entry name" value="PRK02842.1"/>
    <property type="match status" value="1"/>
</dbReference>
<evidence type="ECO:0000256" key="3">
    <source>
        <dbReference type="ARBA" id="ARBA00022723"/>
    </source>
</evidence>
<dbReference type="PANTHER" id="PTHR39429:SF3">
    <property type="entry name" value="LIGHT-INDEPENDENT PROTOCHLOROPHYLLIDE REDUCTASE SUBUNIT N"/>
    <property type="match status" value="1"/>
</dbReference>
<dbReference type="UniPathway" id="UPA00671"/>
<dbReference type="PIRSF" id="PIRSF000162">
    <property type="entry name" value="P_chlorophyll_rd"/>
    <property type="match status" value="1"/>
</dbReference>
<dbReference type="Gene3D" id="3.40.50.1980">
    <property type="entry name" value="Nitrogenase molybdenum iron protein domain"/>
    <property type="match status" value="3"/>
</dbReference>
<dbReference type="SUPFAM" id="SSF53807">
    <property type="entry name" value="Helical backbone' metal receptor"/>
    <property type="match status" value="1"/>
</dbReference>
<dbReference type="GO" id="GO:0036070">
    <property type="term" value="P:light-independent bacteriochlorophyll biosynthetic process"/>
    <property type="evidence" value="ECO:0007669"/>
    <property type="project" value="UniProtKB-UniRule"/>
</dbReference>
<dbReference type="Proteomes" id="UP000327458">
    <property type="component" value="Unassembled WGS sequence"/>
</dbReference>
<dbReference type="InterPro" id="IPR005970">
    <property type="entry name" value="Protochl_reductN"/>
</dbReference>
<dbReference type="InterPro" id="IPR000510">
    <property type="entry name" value="Nase/OxRdtase_comp1"/>
</dbReference>
<keyword evidence="7 10" id="KW-0408">Iron</keyword>
<comment type="caution">
    <text evidence="12">The sequence shown here is derived from an EMBL/GenBank/DDBJ whole genome shotgun (WGS) entry which is preliminary data.</text>
</comment>
<dbReference type="GO" id="GO:0016636">
    <property type="term" value="F:oxidoreductase activity, acting on the CH-CH group of donors, iron-sulfur protein as acceptor"/>
    <property type="evidence" value="ECO:0007669"/>
    <property type="project" value="UniProtKB-UniRule"/>
</dbReference>
<keyword evidence="10" id="KW-0077">Bacteriochlorophyll biosynthesis</keyword>
<dbReference type="Pfam" id="PF00148">
    <property type="entry name" value="Oxidored_nitro"/>
    <property type="match status" value="1"/>
</dbReference>
<evidence type="ECO:0000256" key="2">
    <source>
        <dbReference type="ARBA" id="ARBA00022531"/>
    </source>
</evidence>
<dbReference type="PANTHER" id="PTHR39429">
    <property type="entry name" value="LIGHT-INDEPENDENT PROTOCHLOROPHYLLIDE REDUCTASE SUBUNIT N"/>
    <property type="match status" value="1"/>
</dbReference>
<keyword evidence="5 10" id="KW-0067">ATP-binding</keyword>
<comment type="cofactor">
    <cofactor evidence="10">
        <name>[4Fe-4S] cluster</name>
        <dbReference type="ChEBI" id="CHEBI:49883"/>
    </cofactor>
    <text evidence="10">Binds 1 [4Fe-4S] cluster per heterodimer. The cluster is bound at the heterodimer interface by residues from both subunits.</text>
</comment>
<evidence type="ECO:0000256" key="1">
    <source>
        <dbReference type="ARBA" id="ARBA00022485"/>
    </source>
</evidence>
<feature type="binding site" evidence="10">
    <location>
        <position position="103"/>
    </location>
    <ligand>
        <name>[4Fe-4S] cluster</name>
        <dbReference type="ChEBI" id="CHEBI:49883"/>
        <note>ligand shared with heterodimeric partner</note>
    </ligand>
</feature>
<evidence type="ECO:0000256" key="5">
    <source>
        <dbReference type="ARBA" id="ARBA00022840"/>
    </source>
</evidence>
<dbReference type="GO" id="GO:0046872">
    <property type="term" value="F:metal ion binding"/>
    <property type="evidence" value="ECO:0007669"/>
    <property type="project" value="UniProtKB-KW"/>
</dbReference>
<dbReference type="RefSeq" id="WP_011889532.1">
    <property type="nucleotide sequence ID" value="NZ_RXYJ01000003.1"/>
</dbReference>
<evidence type="ECO:0000256" key="6">
    <source>
        <dbReference type="ARBA" id="ARBA00023002"/>
    </source>
</evidence>
<comment type="catalytic activity">
    <reaction evidence="10">
        <text>chlorophyllide a + oxidized 2[4Fe-4S]-[ferredoxin] + 2 ADP + 2 phosphate = protochlorophyllide a + reduced 2[4Fe-4S]-[ferredoxin] + 2 ATP + 2 H2O</text>
        <dbReference type="Rhea" id="RHEA:28202"/>
        <dbReference type="Rhea" id="RHEA-COMP:10002"/>
        <dbReference type="Rhea" id="RHEA-COMP:10004"/>
        <dbReference type="ChEBI" id="CHEBI:15377"/>
        <dbReference type="ChEBI" id="CHEBI:30616"/>
        <dbReference type="ChEBI" id="CHEBI:33722"/>
        <dbReference type="ChEBI" id="CHEBI:33723"/>
        <dbReference type="ChEBI" id="CHEBI:43474"/>
        <dbReference type="ChEBI" id="CHEBI:83348"/>
        <dbReference type="ChEBI" id="CHEBI:83350"/>
        <dbReference type="ChEBI" id="CHEBI:456216"/>
        <dbReference type="EC" id="1.3.7.7"/>
    </reaction>
</comment>
<feature type="binding site" evidence="10">
    <location>
        <position position="46"/>
    </location>
    <ligand>
        <name>[4Fe-4S] cluster</name>
        <dbReference type="ChEBI" id="CHEBI:49883"/>
        <note>ligand shared with heterodimeric partner</note>
    </ligand>
</feature>
<dbReference type="OMA" id="NAMGVMI"/>
<dbReference type="HAMAP" id="MF_00352">
    <property type="entry name" value="ChlN_BchN"/>
    <property type="match status" value="1"/>
</dbReference>
<dbReference type="NCBIfam" id="TIGR01279">
    <property type="entry name" value="DPOR_bchN"/>
    <property type="match status" value="1"/>
</dbReference>
<evidence type="ECO:0000256" key="4">
    <source>
        <dbReference type="ARBA" id="ARBA00022741"/>
    </source>
</evidence>
<keyword evidence="2 10" id="KW-0602">Photosynthesis</keyword>
<dbReference type="InterPro" id="IPR050293">
    <property type="entry name" value="LIPOR_BchN/ChlN"/>
</dbReference>
<keyword evidence="4 10" id="KW-0547">Nucleotide-binding</keyword>
<gene>
    <name evidence="10 12" type="primary">bchN</name>
    <name evidence="12" type="ORF">FP507_01525</name>
</gene>
<sequence>MLQVPGDGSIIKEDNVTHSFCGLACVGWMYQKIKDSFFLILGTHTCAHFLQNALGMMIFAKPRFGIALLEEGDLSKHEPSLEEIIAEIKADHNPSVIFLLSSCTPEVMKVDFKGLADHLATPEVPVLFVPASGLVYNFTQAEDSVLHALVPFCPQAPAGEKSVVFLGSVNDATADDLRAEAEELGIKVGGFLPESRFERMPAIGPDTVLAPIQPYLSRVAVKLERERGARTLHSLFPFGPDGTRAFWEDLAKMFGIEVDLSDREKAAWEKIRRQTDLLKGKQVFLTADTMMELPLARFLHSAGAEVMECSSAYINKKFHARELQALEGVRVVEQPNFHRQLEDIKRERPDMVVTSLMTANPFVGQGFIVKWSMEFMLMSIHGWSGVFTLANMFVSPFDRRSALPEFDRDVWLEGVMPSAEKVS</sequence>
<evidence type="ECO:0000256" key="9">
    <source>
        <dbReference type="ARBA" id="ARBA00023171"/>
    </source>
</evidence>
<keyword evidence="1 10" id="KW-0004">4Fe-4S</keyword>
<evidence type="ECO:0000313" key="12">
    <source>
        <dbReference type="EMBL" id="KAA6231928.1"/>
    </source>
</evidence>
<feature type="binding site" evidence="10">
    <location>
        <position position="21"/>
    </location>
    <ligand>
        <name>[4Fe-4S] cluster</name>
        <dbReference type="ChEBI" id="CHEBI:49883"/>
        <note>ligand shared with heterodimeric partner</note>
    </ligand>
</feature>
<dbReference type="EC" id="1.3.7.7" evidence="10"/>
<dbReference type="GO" id="GO:0005524">
    <property type="term" value="F:ATP binding"/>
    <property type="evidence" value="ECO:0007669"/>
    <property type="project" value="UniProtKB-UniRule"/>
</dbReference>
<evidence type="ECO:0000256" key="10">
    <source>
        <dbReference type="HAMAP-Rule" id="MF_00352"/>
    </source>
</evidence>
<evidence type="ECO:0000313" key="13">
    <source>
        <dbReference type="Proteomes" id="UP000327458"/>
    </source>
</evidence>
<evidence type="ECO:0000259" key="11">
    <source>
        <dbReference type="Pfam" id="PF00148"/>
    </source>
</evidence>
<comment type="similarity">
    <text evidence="10">Belongs to the BchN/ChlN family.</text>
</comment>
<keyword evidence="6 10" id="KW-0560">Oxidoreductase</keyword>